<dbReference type="Proteomes" id="UP000181870">
    <property type="component" value="Unassembled WGS sequence"/>
</dbReference>
<organism evidence="1 2">
    <name type="scientific">Bacteroides ovatus</name>
    <dbReference type="NCBI Taxonomy" id="28116"/>
    <lineage>
        <taxon>Bacteria</taxon>
        <taxon>Pseudomonadati</taxon>
        <taxon>Bacteroidota</taxon>
        <taxon>Bacteroidia</taxon>
        <taxon>Bacteroidales</taxon>
        <taxon>Bacteroidaceae</taxon>
        <taxon>Bacteroides</taxon>
    </lineage>
</organism>
<evidence type="ECO:0000313" key="2">
    <source>
        <dbReference type="Proteomes" id="UP000181870"/>
    </source>
</evidence>
<dbReference type="EMBL" id="FNDO01000166">
    <property type="protein sequence ID" value="SDJ22043.1"/>
    <property type="molecule type" value="Genomic_DNA"/>
</dbReference>
<name>A0A1G8RYL0_BACOV</name>
<sequence length="229" mass="26455">FRERLRVKFPWSTRQNEVWVGDYIFEDLNDDGVIDEKDRTYLGNPDPKFSYGFNNSFSYKGFDLNIFINGVYGNKVVNLLRKEFTNPMNNSGMLKEATNIARVELIDPTQPATLSNVHVVNAGSAEVQRITASDANDNNRMSSRFVEDGSYLRIKNISLGYTFPKKWISKFNIDNLRVYMNIQNAFTFTKYKGYDPEVGAYNYDVLTRGIDNARYPSQRIYTFGLNLSF</sequence>
<evidence type="ECO:0000313" key="1">
    <source>
        <dbReference type="EMBL" id="SDJ22043.1"/>
    </source>
</evidence>
<feature type="non-terminal residue" evidence="1">
    <location>
        <position position="1"/>
    </location>
</feature>
<gene>
    <name evidence="1" type="ORF">SAMN05192582_11662</name>
</gene>
<proteinExistence type="predicted"/>
<dbReference type="AlphaFoldDB" id="A0A1G8RYL0"/>
<protein>
    <submittedName>
        <fullName evidence="1">TonB dependent receptor</fullName>
    </submittedName>
</protein>
<accession>A0A1G8RYL0</accession>
<dbReference type="SUPFAM" id="SSF56935">
    <property type="entry name" value="Porins"/>
    <property type="match status" value="1"/>
</dbReference>
<reference evidence="2" key="1">
    <citation type="submission" date="2016-10" db="EMBL/GenBank/DDBJ databases">
        <authorList>
            <person name="Varghese N."/>
            <person name="Submissions S."/>
        </authorList>
    </citation>
    <scope>NUCLEOTIDE SEQUENCE [LARGE SCALE GENOMIC DNA]</scope>
    <source>
        <strain evidence="2">NLAE-zl-C57</strain>
    </source>
</reference>
<keyword evidence="1" id="KW-0675">Receptor</keyword>